<evidence type="ECO:0000313" key="1">
    <source>
        <dbReference type="EMBL" id="KAK6298006.1"/>
    </source>
</evidence>
<sequence length="72" mass="8413">TFLINIIFIDETYSEGLNRNRQSSMMEGFTLHSCSRQRPSSFLLSGHGFPRCRSDTCRSLLEKKNRRRQVSD</sequence>
<feature type="non-terminal residue" evidence="1">
    <location>
        <position position="1"/>
    </location>
</feature>
<dbReference type="EMBL" id="JAGTTL010000030">
    <property type="protein sequence ID" value="KAK6298006.1"/>
    <property type="molecule type" value="Genomic_DNA"/>
</dbReference>
<dbReference type="AlphaFoldDB" id="A0AAN8L0J0"/>
<evidence type="ECO:0000313" key="2">
    <source>
        <dbReference type="Proteomes" id="UP001356427"/>
    </source>
</evidence>
<dbReference type="Proteomes" id="UP001356427">
    <property type="component" value="Unassembled WGS sequence"/>
</dbReference>
<reference evidence="1 2" key="1">
    <citation type="submission" date="2021-04" db="EMBL/GenBank/DDBJ databases">
        <authorList>
            <person name="De Guttry C."/>
            <person name="Zahm M."/>
            <person name="Klopp C."/>
            <person name="Cabau C."/>
            <person name="Louis A."/>
            <person name="Berthelot C."/>
            <person name="Parey E."/>
            <person name="Roest Crollius H."/>
            <person name="Montfort J."/>
            <person name="Robinson-Rechavi M."/>
            <person name="Bucao C."/>
            <person name="Bouchez O."/>
            <person name="Gislard M."/>
            <person name="Lluch J."/>
            <person name="Milhes M."/>
            <person name="Lampietro C."/>
            <person name="Lopez Roques C."/>
            <person name="Donnadieu C."/>
            <person name="Braasch I."/>
            <person name="Desvignes T."/>
            <person name="Postlethwait J."/>
            <person name="Bobe J."/>
            <person name="Wedekind C."/>
            <person name="Guiguen Y."/>
        </authorList>
    </citation>
    <scope>NUCLEOTIDE SEQUENCE [LARGE SCALE GENOMIC DNA]</scope>
    <source>
        <strain evidence="1">Cs_M1</strain>
        <tissue evidence="1">Blood</tissue>
    </source>
</reference>
<accession>A0AAN8L0J0</accession>
<proteinExistence type="predicted"/>
<comment type="caution">
    <text evidence="1">The sequence shown here is derived from an EMBL/GenBank/DDBJ whole genome shotgun (WGS) entry which is preliminary data.</text>
</comment>
<protein>
    <submittedName>
        <fullName evidence="1">Uncharacterized protein</fullName>
    </submittedName>
</protein>
<gene>
    <name evidence="1" type="ORF">J4Q44_G00310610</name>
</gene>
<name>A0AAN8L0J0_9TELE</name>
<organism evidence="1 2">
    <name type="scientific">Coregonus suidteri</name>
    <dbReference type="NCBI Taxonomy" id="861788"/>
    <lineage>
        <taxon>Eukaryota</taxon>
        <taxon>Metazoa</taxon>
        <taxon>Chordata</taxon>
        <taxon>Craniata</taxon>
        <taxon>Vertebrata</taxon>
        <taxon>Euteleostomi</taxon>
        <taxon>Actinopterygii</taxon>
        <taxon>Neopterygii</taxon>
        <taxon>Teleostei</taxon>
        <taxon>Protacanthopterygii</taxon>
        <taxon>Salmoniformes</taxon>
        <taxon>Salmonidae</taxon>
        <taxon>Coregoninae</taxon>
        <taxon>Coregonus</taxon>
    </lineage>
</organism>
<keyword evidence="2" id="KW-1185">Reference proteome</keyword>